<dbReference type="RefSeq" id="WP_284219375.1">
    <property type="nucleotide sequence ID" value="NZ_BSOT01000019.1"/>
</dbReference>
<evidence type="ECO:0000256" key="8">
    <source>
        <dbReference type="ARBA" id="ARBA00024235"/>
    </source>
</evidence>
<accession>A0AA37SZ36</accession>
<evidence type="ECO:0000256" key="1">
    <source>
        <dbReference type="ARBA" id="ARBA00004401"/>
    </source>
</evidence>
<dbReference type="SUPFAM" id="SSF48452">
    <property type="entry name" value="TPR-like"/>
    <property type="match status" value="1"/>
</dbReference>
<dbReference type="InterPro" id="IPR026039">
    <property type="entry name" value="YfgM"/>
</dbReference>
<evidence type="ECO:0000256" key="2">
    <source>
        <dbReference type="ARBA" id="ARBA00022475"/>
    </source>
</evidence>
<keyword evidence="5 9" id="KW-0472">Membrane</keyword>
<dbReference type="InterPro" id="IPR018704">
    <property type="entry name" value="SecYEG/CpoB_TPR"/>
</dbReference>
<evidence type="ECO:0000256" key="5">
    <source>
        <dbReference type="ARBA" id="ARBA00023136"/>
    </source>
</evidence>
<evidence type="ECO:0000256" key="4">
    <source>
        <dbReference type="ARBA" id="ARBA00022989"/>
    </source>
</evidence>
<organism evidence="11 12">
    <name type="scientific">Agaribacter marinus</name>
    <dbReference type="NCBI Taxonomy" id="1431249"/>
    <lineage>
        <taxon>Bacteria</taxon>
        <taxon>Pseudomonadati</taxon>
        <taxon>Pseudomonadota</taxon>
        <taxon>Gammaproteobacteria</taxon>
        <taxon>Alteromonadales</taxon>
        <taxon>Alteromonadaceae</taxon>
        <taxon>Agaribacter</taxon>
    </lineage>
</organism>
<evidence type="ECO:0000313" key="11">
    <source>
        <dbReference type="EMBL" id="GLR72957.1"/>
    </source>
</evidence>
<keyword evidence="4 9" id="KW-1133">Transmembrane helix</keyword>
<gene>
    <name evidence="11" type="ORF">GCM10007852_38650</name>
</gene>
<evidence type="ECO:0000313" key="12">
    <source>
        <dbReference type="Proteomes" id="UP001156601"/>
    </source>
</evidence>
<dbReference type="PANTHER" id="PTHR38035:SF1">
    <property type="entry name" value="ANCILLARY SECYEG TRANSLOCON SUBUNIT"/>
    <property type="match status" value="1"/>
</dbReference>
<feature type="transmembrane region" description="Helical" evidence="9">
    <location>
        <begin position="21"/>
        <end position="42"/>
    </location>
</feature>
<evidence type="ECO:0000256" key="9">
    <source>
        <dbReference type="SAM" id="Phobius"/>
    </source>
</evidence>
<dbReference type="GO" id="GO:0005886">
    <property type="term" value="C:plasma membrane"/>
    <property type="evidence" value="ECO:0007669"/>
    <property type="project" value="UniProtKB-SubCell"/>
</dbReference>
<dbReference type="InterPro" id="IPR011990">
    <property type="entry name" value="TPR-like_helical_dom_sf"/>
</dbReference>
<name>A0AA37SZ36_9ALTE</name>
<reference evidence="11" key="2">
    <citation type="submission" date="2023-01" db="EMBL/GenBank/DDBJ databases">
        <title>Draft genome sequence of Agaribacter marinus strain NBRC 110023.</title>
        <authorList>
            <person name="Sun Q."/>
            <person name="Mori K."/>
        </authorList>
    </citation>
    <scope>NUCLEOTIDE SEQUENCE</scope>
    <source>
        <strain evidence="11">NBRC 110023</strain>
    </source>
</reference>
<dbReference type="PANTHER" id="PTHR38035">
    <property type="entry name" value="UPF0070 PROTEIN YFGM"/>
    <property type="match status" value="1"/>
</dbReference>
<dbReference type="GO" id="GO:0044877">
    <property type="term" value="F:protein-containing complex binding"/>
    <property type="evidence" value="ECO:0007669"/>
    <property type="project" value="InterPro"/>
</dbReference>
<keyword evidence="2" id="KW-1003">Cell membrane</keyword>
<evidence type="ECO:0000256" key="6">
    <source>
        <dbReference type="ARBA" id="ARBA00023186"/>
    </source>
</evidence>
<protein>
    <recommendedName>
        <fullName evidence="8">Ancillary SecYEG translocon subunit</fullName>
    </recommendedName>
</protein>
<evidence type="ECO:0000256" key="7">
    <source>
        <dbReference type="ARBA" id="ARBA00024197"/>
    </source>
</evidence>
<sequence>MDRYETEEQQVEAIKQFWKENGTAIIVGAVLGLGGLWGWRFYSDKTIESKEVASSAYQAGIDEFVKSEDTASLQAFLSEHSDSGYSNLAAFIVAQQAVEKDDFEAAKRALEGVASSTDAIADLARIRLAKVHLHLGENTQAISQLDQVVATSFLDQVNELKGDAHFANGEFDQARSSYNLALVELPNNINIKMKLDNIAYAKTQAVSIDSEE</sequence>
<dbReference type="Pfam" id="PF09976">
    <property type="entry name" value="TPR_21"/>
    <property type="match status" value="1"/>
</dbReference>
<dbReference type="Proteomes" id="UP001156601">
    <property type="component" value="Unassembled WGS sequence"/>
</dbReference>
<comment type="subcellular location">
    <subcellularLocation>
        <location evidence="1">Cell membrane</location>
        <topology evidence="1">Single-pass type II membrane protein</topology>
    </subcellularLocation>
</comment>
<comment type="similarity">
    <text evidence="7">Belongs to the YfgM family.</text>
</comment>
<feature type="domain" description="Ancillary SecYEG translocon subunit/Cell division coordinator CpoB TPR" evidence="10">
    <location>
        <begin position="15"/>
        <end position="199"/>
    </location>
</feature>
<proteinExistence type="inferred from homology"/>
<keyword evidence="3 9" id="KW-0812">Transmembrane</keyword>
<dbReference type="Gene3D" id="1.25.40.10">
    <property type="entry name" value="Tetratricopeptide repeat domain"/>
    <property type="match status" value="1"/>
</dbReference>
<evidence type="ECO:0000259" key="10">
    <source>
        <dbReference type="Pfam" id="PF09976"/>
    </source>
</evidence>
<evidence type="ECO:0000256" key="3">
    <source>
        <dbReference type="ARBA" id="ARBA00022692"/>
    </source>
</evidence>
<keyword evidence="6" id="KW-0143">Chaperone</keyword>
<dbReference type="AlphaFoldDB" id="A0AA37SZ36"/>
<keyword evidence="12" id="KW-1185">Reference proteome</keyword>
<comment type="caution">
    <text evidence="11">The sequence shown here is derived from an EMBL/GenBank/DDBJ whole genome shotgun (WGS) entry which is preliminary data.</text>
</comment>
<reference evidence="11" key="1">
    <citation type="journal article" date="2014" name="Int. J. Syst. Evol. Microbiol.">
        <title>Complete genome sequence of Corynebacterium casei LMG S-19264T (=DSM 44701T), isolated from a smear-ripened cheese.</title>
        <authorList>
            <consortium name="US DOE Joint Genome Institute (JGI-PGF)"/>
            <person name="Walter F."/>
            <person name="Albersmeier A."/>
            <person name="Kalinowski J."/>
            <person name="Ruckert C."/>
        </authorList>
    </citation>
    <scope>NUCLEOTIDE SEQUENCE</scope>
    <source>
        <strain evidence="11">NBRC 110023</strain>
    </source>
</reference>
<dbReference type="EMBL" id="BSOT01000019">
    <property type="protein sequence ID" value="GLR72957.1"/>
    <property type="molecule type" value="Genomic_DNA"/>
</dbReference>
<dbReference type="PIRSF" id="PIRSF006170">
    <property type="entry name" value="YfgM"/>
    <property type="match status" value="1"/>
</dbReference>